<reference evidence="2 3" key="1">
    <citation type="journal article" date="2019" name="Int. J. Syst. Evol. Microbiol.">
        <title>Thermogemmatispora aurantia sp. nov. and Thermogemmatispora argillosa sp. nov., within the class Ktedonobacteria, and emended description of the genus Thermogemmatispora.</title>
        <authorList>
            <person name="Zheng Y."/>
            <person name="Wang C.M."/>
            <person name="Sakai Y."/>
            <person name="Abe K."/>
            <person name="Yokota A."/>
            <person name="Yabe S."/>
        </authorList>
    </citation>
    <scope>NUCLEOTIDE SEQUENCE [LARGE SCALE GENOMIC DNA]</scope>
    <source>
        <strain evidence="2 3">A1-2</strain>
    </source>
</reference>
<protein>
    <submittedName>
        <fullName evidence="2">Uncharacterized protein</fullName>
    </submittedName>
</protein>
<proteinExistence type="predicted"/>
<accession>A0A5J4K3Y3</accession>
<organism evidence="2 3">
    <name type="scientific">Thermogemmatispora aurantia</name>
    <dbReference type="NCBI Taxonomy" id="2045279"/>
    <lineage>
        <taxon>Bacteria</taxon>
        <taxon>Bacillati</taxon>
        <taxon>Chloroflexota</taxon>
        <taxon>Ktedonobacteria</taxon>
        <taxon>Thermogemmatisporales</taxon>
        <taxon>Thermogemmatisporaceae</taxon>
        <taxon>Thermogemmatispora</taxon>
    </lineage>
</organism>
<comment type="caution">
    <text evidence="2">The sequence shown here is derived from an EMBL/GenBank/DDBJ whole genome shotgun (WGS) entry which is preliminary data.</text>
</comment>
<dbReference type="Proteomes" id="UP000334820">
    <property type="component" value="Unassembled WGS sequence"/>
</dbReference>
<evidence type="ECO:0000256" key="1">
    <source>
        <dbReference type="SAM" id="MobiDB-lite"/>
    </source>
</evidence>
<dbReference type="Gene3D" id="1.25.40.10">
    <property type="entry name" value="Tetratricopeptide repeat domain"/>
    <property type="match status" value="1"/>
</dbReference>
<feature type="region of interest" description="Disordered" evidence="1">
    <location>
        <begin position="111"/>
        <end position="130"/>
    </location>
</feature>
<keyword evidence="3" id="KW-1185">Reference proteome</keyword>
<dbReference type="EMBL" id="BKZV01000001">
    <property type="protein sequence ID" value="GER82203.1"/>
    <property type="molecule type" value="Genomic_DNA"/>
</dbReference>
<evidence type="ECO:0000313" key="2">
    <source>
        <dbReference type="EMBL" id="GER82203.1"/>
    </source>
</evidence>
<name>A0A5J4K3Y3_9CHLR</name>
<evidence type="ECO:0000313" key="3">
    <source>
        <dbReference type="Proteomes" id="UP000334820"/>
    </source>
</evidence>
<dbReference type="InterPro" id="IPR011990">
    <property type="entry name" value="TPR-like_helical_dom_sf"/>
</dbReference>
<sequence>MENEQADRLLAGALAEQDVGLWREARDGWSKGIGCRQAVLWVDAEAALQLLQQAEACRRCGDGAAAERLLEEVVRCWQRGTFLEGEEGDWVLARRAEVGRLSVIRFSVVPPQRPPATSGEEDAQQQCARS</sequence>
<gene>
    <name evidence="2" type="ORF">KTAU_08410</name>
</gene>
<dbReference type="AlphaFoldDB" id="A0A5J4K3Y3"/>